<dbReference type="PATRIC" id="fig|396597.7.peg.971"/>
<organism evidence="2 3">
    <name type="scientific">Burkholderia ambifaria MEX-5</name>
    <dbReference type="NCBI Taxonomy" id="396597"/>
    <lineage>
        <taxon>Bacteria</taxon>
        <taxon>Pseudomonadati</taxon>
        <taxon>Pseudomonadota</taxon>
        <taxon>Betaproteobacteria</taxon>
        <taxon>Burkholderiales</taxon>
        <taxon>Burkholderiaceae</taxon>
        <taxon>Burkholderia</taxon>
        <taxon>Burkholderia cepacia complex</taxon>
    </lineage>
</organism>
<dbReference type="AlphaFoldDB" id="B1TF66"/>
<name>B1TF66_9BURK</name>
<dbReference type="SUPFAM" id="SSF47616">
    <property type="entry name" value="GST C-terminal domain-like"/>
    <property type="match status" value="1"/>
</dbReference>
<dbReference type="EMBL" id="ABLK01000384">
    <property type="protein sequence ID" value="EDT37788.1"/>
    <property type="molecule type" value="Genomic_DNA"/>
</dbReference>
<feature type="domain" description="GST C-terminal" evidence="1">
    <location>
        <begin position="1"/>
        <end position="107"/>
    </location>
</feature>
<proteinExistence type="predicted"/>
<gene>
    <name evidence="2" type="ORF">BamMEX5DRAFT_6432</name>
</gene>
<accession>B1TF66</accession>
<evidence type="ECO:0000313" key="3">
    <source>
        <dbReference type="Proteomes" id="UP000004814"/>
    </source>
</evidence>
<sequence>MRSWFYAEVDGEPANAAAVKEFARGEIEGAMEHLNSLLGDGRQYLIVNQLSTADFLALMLMRWTRNMPRPATLWRNLMRYIQRLRGKQMFVKLNTREGLTEWLNQTP</sequence>
<evidence type="ECO:0000259" key="1">
    <source>
        <dbReference type="PROSITE" id="PS50405"/>
    </source>
</evidence>
<dbReference type="Proteomes" id="UP000004814">
    <property type="component" value="Unassembled WGS sequence"/>
</dbReference>
<protein>
    <submittedName>
        <fullName evidence="2">Glutathione S-transferase-like protein</fullName>
    </submittedName>
</protein>
<comment type="caution">
    <text evidence="2">The sequence shown here is derived from an EMBL/GenBank/DDBJ whole genome shotgun (WGS) entry which is preliminary data.</text>
</comment>
<keyword evidence="2" id="KW-0808">Transferase</keyword>
<dbReference type="InterPro" id="IPR036282">
    <property type="entry name" value="Glutathione-S-Trfase_C_sf"/>
</dbReference>
<dbReference type="InterPro" id="IPR010987">
    <property type="entry name" value="Glutathione-S-Trfase_C-like"/>
</dbReference>
<reference evidence="2 3" key="1">
    <citation type="submission" date="2008-03" db="EMBL/GenBank/DDBJ databases">
        <title>Sequencing of the draft genome and assembly of Burkholderia ambifaria MEX-5.</title>
        <authorList>
            <consortium name="US DOE Joint Genome Institute (JGI-PGF)"/>
            <person name="Copeland A."/>
            <person name="Lucas S."/>
            <person name="Lapidus A."/>
            <person name="Glavina del Rio T."/>
            <person name="Dalin E."/>
            <person name="Tice H."/>
            <person name="Bruce D."/>
            <person name="Goodwin L."/>
            <person name="Pitluck S."/>
            <person name="Larimer F."/>
            <person name="Land M.L."/>
            <person name="Hauser L."/>
            <person name="Tiedje J."/>
            <person name="Richardson P."/>
        </authorList>
    </citation>
    <scope>NUCLEOTIDE SEQUENCE [LARGE SCALE GENOMIC DNA]</scope>
    <source>
        <strain evidence="2 3">MEX-5</strain>
    </source>
</reference>
<dbReference type="GO" id="GO:0016740">
    <property type="term" value="F:transferase activity"/>
    <property type="evidence" value="ECO:0007669"/>
    <property type="project" value="UniProtKB-KW"/>
</dbReference>
<dbReference type="RefSeq" id="WP_006762158.1">
    <property type="nucleotide sequence ID" value="NZ_ABLK01000384.1"/>
</dbReference>
<evidence type="ECO:0000313" key="2">
    <source>
        <dbReference type="EMBL" id="EDT37788.1"/>
    </source>
</evidence>
<dbReference type="PROSITE" id="PS50405">
    <property type="entry name" value="GST_CTER"/>
    <property type="match status" value="1"/>
</dbReference>
<dbReference type="Gene3D" id="1.20.1050.10">
    <property type="match status" value="1"/>
</dbReference>